<dbReference type="SMART" id="SM00448">
    <property type="entry name" value="REC"/>
    <property type="match status" value="1"/>
</dbReference>
<dbReference type="CDD" id="cd00156">
    <property type="entry name" value="REC"/>
    <property type="match status" value="1"/>
</dbReference>
<evidence type="ECO:0000259" key="3">
    <source>
        <dbReference type="PROSITE" id="PS50110"/>
    </source>
</evidence>
<keyword evidence="1 2" id="KW-0597">Phosphoprotein</keyword>
<dbReference type="Pfam" id="PF00072">
    <property type="entry name" value="Response_reg"/>
    <property type="match status" value="1"/>
</dbReference>
<dbReference type="SUPFAM" id="SSF52172">
    <property type="entry name" value="CheY-like"/>
    <property type="match status" value="1"/>
</dbReference>
<dbReference type="EMBL" id="JAFREP010000023">
    <property type="protein sequence ID" value="MBO1321357.1"/>
    <property type="molecule type" value="Genomic_DNA"/>
</dbReference>
<organism evidence="4 5">
    <name type="scientific">Acanthopleuribacter pedis</name>
    <dbReference type="NCBI Taxonomy" id="442870"/>
    <lineage>
        <taxon>Bacteria</taxon>
        <taxon>Pseudomonadati</taxon>
        <taxon>Acidobacteriota</taxon>
        <taxon>Holophagae</taxon>
        <taxon>Acanthopleuribacterales</taxon>
        <taxon>Acanthopleuribacteraceae</taxon>
        <taxon>Acanthopleuribacter</taxon>
    </lineage>
</organism>
<dbReference type="InterPro" id="IPR050595">
    <property type="entry name" value="Bact_response_regulator"/>
</dbReference>
<feature type="domain" description="Response regulatory" evidence="3">
    <location>
        <begin position="763"/>
        <end position="878"/>
    </location>
</feature>
<dbReference type="InterPro" id="IPR016024">
    <property type="entry name" value="ARM-type_fold"/>
</dbReference>
<gene>
    <name evidence="4" type="ORF">J3U88_22945</name>
</gene>
<accession>A0A8J7QBE9</accession>
<dbReference type="Proteomes" id="UP000664417">
    <property type="component" value="Unassembled WGS sequence"/>
</dbReference>
<dbReference type="SUPFAM" id="SSF48371">
    <property type="entry name" value="ARM repeat"/>
    <property type="match status" value="1"/>
</dbReference>
<evidence type="ECO:0000313" key="4">
    <source>
        <dbReference type="EMBL" id="MBO1321357.1"/>
    </source>
</evidence>
<evidence type="ECO:0000256" key="1">
    <source>
        <dbReference type="ARBA" id="ARBA00022553"/>
    </source>
</evidence>
<sequence>MNELMLRERIEDILKTGNNKLLRQFLERELSTNRRQILPLLSEVVVNLEGRERLTFLEALLIDSEPDIIPVFIAAILKEGNQLFAKSMLLIYRNLTHFEAIAALERVRSQLMPALLPVVEKVMLVLRGRHHHRFFMQAFTEARDGGEALDSVLEDMLKTPNPDYVPFFMEHLRQGSIPQKLAALQGLIRVGEADLIDDVLVFLADAAKRRDRLEKFRRFLLREQGYAERVPADYAALIGAIAAWDDNRQQAFKRLLGGEGFEQALAMVRESFGLQEPLWLEVRVFLGHVLEGELQLTGALYRLGRAFQSWADQQQDLLRSTCHLLGILRNRSGGEDLTQKIEDVIHENDPLRPVFMVAYLKGCQSKNALKLLQAYISFPPDDHVLSVSLEALGSYKLERLPPQVVNLLHEHDAPEIHRQAVGLMIDAGFAEVLFEELLIEYVPALVATAAPVIAERKVPEGELCLAKLLEQVVDDEQALILIKALAAFPAPETGEAVAPFFQPGNPVEIRDTALCTLLTAGGPRAFATILEVLELYPVQKKKQLSTVLIKMLAETEPARYPEDLVWSMAFWTAILMNELDPEIRDATLAVLRKVDWHGAHHPGVWVETLREIAENRDGLLSQQDCTQLRTLAYKVESTLGLRQGAGEDRKSLTYMLDKVDDPCHHGSAGAFRRLNLMFKPHMLEDYPYEYERLINMVLQFLDRNQGVPELVKVAIGLCVRVADPRLVERVDQFLADPNPELVQFADRAMSLLQQRKAPRPIRSIHVVDDTRLITRTLNAVLSKAGYEVDIDNCPQDAMARLTQRNYDLAIVDLIMPIMDGRVFIREMRERRLAPDRVIVITSSRDGSEHQRVKALGIDGFLLKPFPMGKLVEMIDNLSTGSS</sequence>
<keyword evidence="5" id="KW-1185">Reference proteome</keyword>
<dbReference type="PANTHER" id="PTHR44591">
    <property type="entry name" value="STRESS RESPONSE REGULATOR PROTEIN 1"/>
    <property type="match status" value="1"/>
</dbReference>
<dbReference type="PROSITE" id="PS50110">
    <property type="entry name" value="RESPONSE_REGULATORY"/>
    <property type="match status" value="1"/>
</dbReference>
<protein>
    <submittedName>
        <fullName evidence="4">Response regulator</fullName>
    </submittedName>
</protein>
<comment type="caution">
    <text evidence="4">The sequence shown here is derived from an EMBL/GenBank/DDBJ whole genome shotgun (WGS) entry which is preliminary data.</text>
</comment>
<dbReference type="AlphaFoldDB" id="A0A8J7QBE9"/>
<dbReference type="PANTHER" id="PTHR44591:SF3">
    <property type="entry name" value="RESPONSE REGULATORY DOMAIN-CONTAINING PROTEIN"/>
    <property type="match status" value="1"/>
</dbReference>
<dbReference type="InterPro" id="IPR001789">
    <property type="entry name" value="Sig_transdc_resp-reg_receiver"/>
</dbReference>
<evidence type="ECO:0000256" key="2">
    <source>
        <dbReference type="PROSITE-ProRule" id="PRU00169"/>
    </source>
</evidence>
<evidence type="ECO:0000313" key="5">
    <source>
        <dbReference type="Proteomes" id="UP000664417"/>
    </source>
</evidence>
<feature type="modified residue" description="4-aspartylphosphate" evidence="2">
    <location>
        <position position="812"/>
    </location>
</feature>
<proteinExistence type="predicted"/>
<dbReference type="RefSeq" id="WP_207861331.1">
    <property type="nucleotide sequence ID" value="NZ_JAFREP010000023.1"/>
</dbReference>
<dbReference type="GO" id="GO:0000160">
    <property type="term" value="P:phosphorelay signal transduction system"/>
    <property type="evidence" value="ECO:0007669"/>
    <property type="project" value="InterPro"/>
</dbReference>
<reference evidence="4" key="1">
    <citation type="submission" date="2021-03" db="EMBL/GenBank/DDBJ databases">
        <authorList>
            <person name="Wang G."/>
        </authorList>
    </citation>
    <scope>NUCLEOTIDE SEQUENCE</scope>
    <source>
        <strain evidence="4">KCTC 12899</strain>
    </source>
</reference>
<name>A0A8J7QBE9_9BACT</name>
<dbReference type="Gene3D" id="3.40.50.2300">
    <property type="match status" value="1"/>
</dbReference>
<dbReference type="InterPro" id="IPR011006">
    <property type="entry name" value="CheY-like_superfamily"/>
</dbReference>